<dbReference type="InterPro" id="IPR050109">
    <property type="entry name" value="HTH-type_TetR-like_transc_reg"/>
</dbReference>
<keyword evidence="5" id="KW-1185">Reference proteome</keyword>
<organism evidence="4 5">
    <name type="scientific">Streptodolium elevatio</name>
    <dbReference type="NCBI Taxonomy" id="3157996"/>
    <lineage>
        <taxon>Bacteria</taxon>
        <taxon>Bacillati</taxon>
        <taxon>Actinomycetota</taxon>
        <taxon>Actinomycetes</taxon>
        <taxon>Kitasatosporales</taxon>
        <taxon>Streptomycetaceae</taxon>
        <taxon>Streptodolium</taxon>
    </lineage>
</organism>
<protein>
    <submittedName>
        <fullName evidence="4">TetR family transcriptional regulator</fullName>
    </submittedName>
</protein>
<comment type="caution">
    <text evidence="4">The sequence shown here is derived from an EMBL/GenBank/DDBJ whole genome shotgun (WGS) entry which is preliminary data.</text>
</comment>
<feature type="DNA-binding region" description="H-T-H motif" evidence="2">
    <location>
        <begin position="40"/>
        <end position="59"/>
    </location>
</feature>
<dbReference type="SUPFAM" id="SSF48498">
    <property type="entry name" value="Tetracyclin repressor-like, C-terminal domain"/>
    <property type="match status" value="1"/>
</dbReference>
<dbReference type="PRINTS" id="PR00455">
    <property type="entry name" value="HTHTETR"/>
</dbReference>
<reference evidence="4 5" key="1">
    <citation type="submission" date="2024-06" db="EMBL/GenBank/DDBJ databases">
        <title>The Natural Products Discovery Center: Release of the First 8490 Sequenced Strains for Exploring Actinobacteria Biosynthetic Diversity.</title>
        <authorList>
            <person name="Kalkreuter E."/>
            <person name="Kautsar S.A."/>
            <person name="Yang D."/>
            <person name="Bader C.D."/>
            <person name="Teijaro C.N."/>
            <person name="Fluegel L."/>
            <person name="Davis C.M."/>
            <person name="Simpson J.R."/>
            <person name="Lauterbach L."/>
            <person name="Steele A.D."/>
            <person name="Gui C."/>
            <person name="Meng S."/>
            <person name="Li G."/>
            <person name="Viehrig K."/>
            <person name="Ye F."/>
            <person name="Su P."/>
            <person name="Kiefer A.F."/>
            <person name="Nichols A."/>
            <person name="Cepeda A.J."/>
            <person name="Yan W."/>
            <person name="Fan B."/>
            <person name="Jiang Y."/>
            <person name="Adhikari A."/>
            <person name="Zheng C.-J."/>
            <person name="Schuster L."/>
            <person name="Cowan T.M."/>
            <person name="Smanski M.J."/>
            <person name="Chevrette M.G."/>
            <person name="De Carvalho L.P.S."/>
            <person name="Shen B."/>
        </authorList>
    </citation>
    <scope>NUCLEOTIDE SEQUENCE [LARGE SCALE GENOMIC DNA]</scope>
    <source>
        <strain evidence="4 5">NPDC048946</strain>
    </source>
</reference>
<dbReference type="RefSeq" id="WP_358355798.1">
    <property type="nucleotide sequence ID" value="NZ_JBEZFP010000050.1"/>
</dbReference>
<dbReference type="InterPro" id="IPR001647">
    <property type="entry name" value="HTH_TetR"/>
</dbReference>
<dbReference type="InterPro" id="IPR041583">
    <property type="entry name" value="TetR_C_31"/>
</dbReference>
<keyword evidence="1 2" id="KW-0238">DNA-binding</keyword>
<dbReference type="Pfam" id="PF17940">
    <property type="entry name" value="TetR_C_31"/>
    <property type="match status" value="1"/>
</dbReference>
<dbReference type="Gene3D" id="1.10.357.10">
    <property type="entry name" value="Tetracycline Repressor, domain 2"/>
    <property type="match status" value="1"/>
</dbReference>
<evidence type="ECO:0000256" key="2">
    <source>
        <dbReference type="PROSITE-ProRule" id="PRU00335"/>
    </source>
</evidence>
<dbReference type="EMBL" id="JBEZFP010000050">
    <property type="protein sequence ID" value="MEU8135784.1"/>
    <property type="molecule type" value="Genomic_DNA"/>
</dbReference>
<evidence type="ECO:0000259" key="3">
    <source>
        <dbReference type="PROSITE" id="PS50977"/>
    </source>
</evidence>
<evidence type="ECO:0000256" key="1">
    <source>
        <dbReference type="ARBA" id="ARBA00023125"/>
    </source>
</evidence>
<sequence>MSATEDVAHERVPGGPPGRRVQLLDAAIRVLAAHGLRGLTHRAVQQEAGLPHGSVTYYFKTRDQLVFGVIDRMTELERRQAGEVADELLRTMAVRPFRPDYPRIAELTHAWWSTSRDRQLARYEMQLAGTREPAIQEAMSRSAREFWKLTELVALASGSQDAANDGEVLLAFIDGMMFHFLVHKPENPKYLETGLRMAIESLRVGAEDAAG</sequence>
<feature type="domain" description="HTH tetR-type" evidence="3">
    <location>
        <begin position="17"/>
        <end position="77"/>
    </location>
</feature>
<gene>
    <name evidence="4" type="ORF">AB0C36_19970</name>
</gene>
<evidence type="ECO:0000313" key="4">
    <source>
        <dbReference type="EMBL" id="MEU8135784.1"/>
    </source>
</evidence>
<accession>A0ABV3DLL6</accession>
<dbReference type="Pfam" id="PF00440">
    <property type="entry name" value="TetR_N"/>
    <property type="match status" value="1"/>
</dbReference>
<dbReference type="SUPFAM" id="SSF46689">
    <property type="entry name" value="Homeodomain-like"/>
    <property type="match status" value="1"/>
</dbReference>
<dbReference type="InterPro" id="IPR009057">
    <property type="entry name" value="Homeodomain-like_sf"/>
</dbReference>
<dbReference type="PANTHER" id="PTHR30055:SF231">
    <property type="entry name" value="TRANSCRIPTIONAL REGULATORY PROTEIN (PROBABLY DEOR-FAMILY)-RELATED"/>
    <property type="match status" value="1"/>
</dbReference>
<evidence type="ECO:0000313" key="5">
    <source>
        <dbReference type="Proteomes" id="UP001551482"/>
    </source>
</evidence>
<name>A0ABV3DLL6_9ACTN</name>
<proteinExistence type="predicted"/>
<dbReference type="Proteomes" id="UP001551482">
    <property type="component" value="Unassembled WGS sequence"/>
</dbReference>
<dbReference type="InterPro" id="IPR036271">
    <property type="entry name" value="Tet_transcr_reg_TetR-rel_C_sf"/>
</dbReference>
<dbReference type="PROSITE" id="PS50977">
    <property type="entry name" value="HTH_TETR_2"/>
    <property type="match status" value="1"/>
</dbReference>
<dbReference type="PANTHER" id="PTHR30055">
    <property type="entry name" value="HTH-TYPE TRANSCRIPTIONAL REGULATOR RUTR"/>
    <property type="match status" value="1"/>
</dbReference>